<organism evidence="6 7">
    <name type="scientific">Methanofollis fontis</name>
    <dbReference type="NCBI Taxonomy" id="2052832"/>
    <lineage>
        <taxon>Archaea</taxon>
        <taxon>Methanobacteriati</taxon>
        <taxon>Methanobacteriota</taxon>
        <taxon>Stenosarchaea group</taxon>
        <taxon>Methanomicrobia</taxon>
        <taxon>Methanomicrobiales</taxon>
        <taxon>Methanomicrobiaceae</taxon>
        <taxon>Methanofollis</taxon>
    </lineage>
</organism>
<dbReference type="GO" id="GO:0043766">
    <property type="term" value="F:Sep-tRNA:Cys-tRNA synthase activity"/>
    <property type="evidence" value="ECO:0007669"/>
    <property type="project" value="UniProtKB-UniRule"/>
</dbReference>
<keyword evidence="3 5" id="KW-0663">Pyridoxal phosphate</keyword>
<dbReference type="AlphaFoldDB" id="A0A483CST0"/>
<evidence type="ECO:0000256" key="1">
    <source>
        <dbReference type="ARBA" id="ARBA00001933"/>
    </source>
</evidence>
<dbReference type="InterPro" id="IPR015424">
    <property type="entry name" value="PyrdxlP-dep_Trfase"/>
</dbReference>
<evidence type="ECO:0000313" key="7">
    <source>
        <dbReference type="Proteomes" id="UP000292580"/>
    </source>
</evidence>
<feature type="binding site" evidence="5">
    <location>
        <begin position="213"/>
        <end position="215"/>
    </location>
    <ligand>
        <name>pyridoxal 5'-phosphate</name>
        <dbReference type="ChEBI" id="CHEBI:597326"/>
    </ligand>
</feature>
<dbReference type="InterPro" id="IPR015422">
    <property type="entry name" value="PyrdxlP-dep_Trfase_small"/>
</dbReference>
<protein>
    <recommendedName>
        <fullName evidence="5">O-phospho-L-seryl-tRNA:Cys-tRNA synthase</fullName>
        <ecNumber evidence="5">2.5.1.73</ecNumber>
    </recommendedName>
    <alternativeName>
        <fullName evidence="5">Sep-tRNA:Cys-tRNA synthase</fullName>
        <shortName evidence="5">SepCysS</shortName>
    </alternativeName>
</protein>
<keyword evidence="7" id="KW-1185">Reference proteome</keyword>
<proteinExistence type="inferred from homology"/>
<dbReference type="Proteomes" id="UP000292580">
    <property type="component" value="Unassembled WGS sequence"/>
</dbReference>
<sequence length="395" mass="43143">MKCTGGIDLRDVEEMNINIDPIQAGGRLTADAMKAVISYGDGYSVCDNCGKPFRLDYINKPPIAEFHEDLAAFVGMDQARVVPGARRGFQAVAGTYVGKGDPVMLTALSHYTEFIAVENAGGIPHEIPKDAQNIIRADAAAERIEEVTRTFGRPPVLLFIDHVDYQFGNIHEVREIARVAHDYDVPVLLNGAYTVGIMPVDGKSLGVDFVIGSGHKSMAAPAPSGMLATTSERAEEVFRTTQVKGDLTGRTFGIKEVEMMGCTLMGVTLMGMMASFPHVQERVKRWDEEIEKSRIVIDALTSIEGTAVRSEMPRRHTLTRVDTSRSFDRVAETHKKRGFFLSSALKKKGIVGVIPGATKVWKFNTYGITRAQAEYVAAAYLEIAEENGLSVSPAE</sequence>
<gene>
    <name evidence="6" type="primary">pscS</name>
    <name evidence="6" type="ORF">CUJ86_09615</name>
</gene>
<comment type="cofactor">
    <cofactor evidence="1 5">
        <name>pyridoxal 5'-phosphate</name>
        <dbReference type="ChEBI" id="CHEBI:597326"/>
    </cofactor>
</comment>
<dbReference type="EC" id="2.5.1.73" evidence="5"/>
<dbReference type="PANTHER" id="PTHR43586:SF3">
    <property type="entry name" value="O-PHOSPHO-L-SERYL-TRNA:CYS-TRNA SYNTHASE"/>
    <property type="match status" value="1"/>
</dbReference>
<evidence type="ECO:0000256" key="5">
    <source>
        <dbReference type="HAMAP-Rule" id="MF_01675"/>
    </source>
</evidence>
<accession>A0A483CST0</accession>
<dbReference type="SUPFAM" id="SSF53383">
    <property type="entry name" value="PLP-dependent transferases"/>
    <property type="match status" value="1"/>
</dbReference>
<comment type="subunit">
    <text evidence="5">Homodimer. Interacts with SepRS.</text>
</comment>
<keyword evidence="2 5" id="KW-0808">Transferase</keyword>
<dbReference type="NCBIfam" id="NF006810">
    <property type="entry name" value="PRK09331.1"/>
    <property type="match status" value="1"/>
</dbReference>
<dbReference type="InterPro" id="IPR013375">
    <property type="entry name" value="Sep_Cys-tRNA_synth_arc"/>
</dbReference>
<reference evidence="6 7" key="1">
    <citation type="submission" date="2017-11" db="EMBL/GenBank/DDBJ databases">
        <title>Isolation and Characterization of Methanofollis Species from Methane Seep Offshore SW Taiwan.</title>
        <authorList>
            <person name="Teng N.-H."/>
            <person name="Lai M.-C."/>
            <person name="Chen S.-C."/>
        </authorList>
    </citation>
    <scope>NUCLEOTIDE SEQUENCE [LARGE SCALE GENOMIC DNA]</scope>
    <source>
        <strain evidence="6 7">FWC-SCC2</strain>
    </source>
</reference>
<comment type="caution">
    <text evidence="6">The sequence shown here is derived from an EMBL/GenBank/DDBJ whole genome shotgun (WGS) entry which is preliminary data.</text>
</comment>
<evidence type="ECO:0000256" key="2">
    <source>
        <dbReference type="ARBA" id="ARBA00022679"/>
    </source>
</evidence>
<dbReference type="EMBL" id="PGCL01000003">
    <property type="protein sequence ID" value="TAJ44261.1"/>
    <property type="molecule type" value="Genomic_DNA"/>
</dbReference>
<dbReference type="InterPro" id="IPR015421">
    <property type="entry name" value="PyrdxlP-dep_Trfase_major"/>
</dbReference>
<evidence type="ECO:0000313" key="6">
    <source>
        <dbReference type="EMBL" id="TAJ44261.1"/>
    </source>
</evidence>
<comment type="similarity">
    <text evidence="5">Belongs to the SepCysS family.</text>
</comment>
<dbReference type="PANTHER" id="PTHR43586">
    <property type="entry name" value="CYSTEINE DESULFURASE"/>
    <property type="match status" value="1"/>
</dbReference>
<dbReference type="RefSeq" id="WP_130647334.1">
    <property type="nucleotide sequence ID" value="NZ_PGCL01000003.1"/>
</dbReference>
<feature type="binding site" evidence="5">
    <location>
        <position position="190"/>
    </location>
    <ligand>
        <name>pyridoxal 5'-phosphate</name>
        <dbReference type="ChEBI" id="CHEBI:597326"/>
    </ligand>
</feature>
<dbReference type="GO" id="GO:0006412">
    <property type="term" value="P:translation"/>
    <property type="evidence" value="ECO:0007669"/>
    <property type="project" value="UniProtKB-KW"/>
</dbReference>
<comment type="function">
    <text evidence="5">Converts O-phospho-L-seryl-tRNA(Cys) (Sep-tRNA(Cys)) to L-cysteinyl-tRNA(Cys) (Cys-tRNA(Cys)).</text>
</comment>
<dbReference type="Gene3D" id="3.40.640.10">
    <property type="entry name" value="Type I PLP-dependent aspartate aminotransferase-like (Major domain)"/>
    <property type="match status" value="1"/>
</dbReference>
<comment type="catalytic activity">
    <reaction evidence="5">
        <text>O-phospho-L-seryl-tRNA(Cys) + hydrogen sulfide + H(+) = L-cysteinyl-tRNA(Cys) + phosphate</text>
        <dbReference type="Rhea" id="RHEA:25686"/>
        <dbReference type="Rhea" id="RHEA-COMP:9679"/>
        <dbReference type="Rhea" id="RHEA-COMP:9719"/>
        <dbReference type="ChEBI" id="CHEBI:15378"/>
        <dbReference type="ChEBI" id="CHEBI:29919"/>
        <dbReference type="ChEBI" id="CHEBI:43474"/>
        <dbReference type="ChEBI" id="CHEBI:78517"/>
        <dbReference type="ChEBI" id="CHEBI:78551"/>
        <dbReference type="EC" id="2.5.1.73"/>
    </reaction>
</comment>
<feature type="modified residue" description="N6-(pyridoxal phosphate)lysine" evidence="5">
    <location>
        <position position="216"/>
    </location>
</feature>
<dbReference type="HAMAP" id="MF_01675">
    <property type="entry name" value="Sep_Cys_tRNA_synth"/>
    <property type="match status" value="1"/>
</dbReference>
<dbReference type="NCBIfam" id="TIGR02539">
    <property type="entry name" value="SepCysS"/>
    <property type="match status" value="1"/>
</dbReference>
<keyword evidence="4 5" id="KW-0648">Protein biosynthesis</keyword>
<dbReference type="Gene3D" id="3.90.1150.10">
    <property type="entry name" value="Aspartate Aminotransferase, domain 1"/>
    <property type="match status" value="1"/>
</dbReference>
<evidence type="ECO:0000256" key="3">
    <source>
        <dbReference type="ARBA" id="ARBA00022898"/>
    </source>
</evidence>
<dbReference type="OrthoDB" id="5817at2157"/>
<dbReference type="InterPro" id="IPR008829">
    <property type="entry name" value="SepSecS/SepCysS"/>
</dbReference>
<dbReference type="Pfam" id="PF05889">
    <property type="entry name" value="SepSecS"/>
    <property type="match status" value="1"/>
</dbReference>
<evidence type="ECO:0000256" key="4">
    <source>
        <dbReference type="ARBA" id="ARBA00022917"/>
    </source>
</evidence>
<name>A0A483CST0_9EURY</name>
<feature type="binding site" evidence="5">
    <location>
        <begin position="85"/>
        <end position="86"/>
    </location>
    <ligand>
        <name>pyridoxal 5'-phosphate</name>
        <dbReference type="ChEBI" id="CHEBI:597326"/>
    </ligand>
</feature>